<protein>
    <submittedName>
        <fullName evidence="1">Uncharacterized protein</fullName>
    </submittedName>
</protein>
<organism evidence="1 2">
    <name type="scientific">Escherichia coli</name>
    <dbReference type="NCBI Taxonomy" id="562"/>
    <lineage>
        <taxon>Bacteria</taxon>
        <taxon>Pseudomonadati</taxon>
        <taxon>Pseudomonadota</taxon>
        <taxon>Gammaproteobacteria</taxon>
        <taxon>Enterobacterales</taxon>
        <taxon>Enterobacteriaceae</taxon>
        <taxon>Escherichia</taxon>
    </lineage>
</organism>
<name>A0A8S0G352_ECOLX</name>
<accession>A0A8S0G352</accession>
<dbReference type="EMBL" id="AP022360">
    <property type="protein sequence ID" value="BBU86587.1"/>
    <property type="molecule type" value="Genomic_DNA"/>
</dbReference>
<dbReference type="Proteomes" id="UP000467488">
    <property type="component" value="Chromosome"/>
</dbReference>
<gene>
    <name evidence="1" type="ORF">EIMP300_79870</name>
</gene>
<proteinExistence type="predicted"/>
<evidence type="ECO:0000313" key="1">
    <source>
        <dbReference type="EMBL" id="BBU86587.1"/>
    </source>
</evidence>
<dbReference type="AlphaFoldDB" id="A0A8S0G352"/>
<sequence length="86" mass="10232">MAANRKTERRVHAHIVMDTRIGILQYLLNNAFHRAVAIFREVAGNGREQRLEQMIFTQQLIGFVTVARLQQFQRFFKQTCRWDIVQ</sequence>
<reference evidence="1 2" key="1">
    <citation type="submission" date="2020-01" db="EMBL/GenBank/DDBJ databases">
        <title>Dynamics of blaIMP-6 dissemination in carbapenem resistant Enterobacteriacea isolated from regional surveillance in Osaka, Japan.</title>
        <authorList>
            <person name="Abe R."/>
            <person name="Akeda Y."/>
            <person name="Sugawara Y."/>
            <person name="Yamamoto N."/>
            <person name="Tomono K."/>
            <person name="Takeuchi D."/>
            <person name="Kawahara R."/>
            <person name="Hamada S."/>
        </authorList>
    </citation>
    <scope>NUCLEOTIDE SEQUENCE [LARGE SCALE GENOMIC DNA]</scope>
    <source>
        <strain evidence="1 2">E300</strain>
    </source>
</reference>
<evidence type="ECO:0000313" key="2">
    <source>
        <dbReference type="Proteomes" id="UP000467488"/>
    </source>
</evidence>